<dbReference type="PANTHER" id="PTHR14969:SF13">
    <property type="entry name" value="AT30094P"/>
    <property type="match status" value="1"/>
</dbReference>
<dbReference type="EMBL" id="LCPW01000002">
    <property type="protein sequence ID" value="KKW06163.1"/>
    <property type="molecule type" value="Genomic_DNA"/>
</dbReference>
<dbReference type="InterPro" id="IPR036938">
    <property type="entry name" value="PAP2/HPO_sf"/>
</dbReference>
<evidence type="ECO:0000313" key="3">
    <source>
        <dbReference type="EMBL" id="KKW06163.1"/>
    </source>
</evidence>
<evidence type="ECO:0000259" key="2">
    <source>
        <dbReference type="SMART" id="SM00014"/>
    </source>
</evidence>
<name>A0A0G1VI32_9BACT</name>
<feature type="transmembrane region" description="Helical" evidence="1">
    <location>
        <begin position="35"/>
        <end position="58"/>
    </location>
</feature>
<protein>
    <recommendedName>
        <fullName evidence="2">Phosphatidic acid phosphatase type 2/haloperoxidase domain-containing protein</fullName>
    </recommendedName>
</protein>
<keyword evidence="1" id="KW-0812">Transmembrane</keyword>
<gene>
    <name evidence="3" type="ORF">UY40_C0002G0013</name>
</gene>
<dbReference type="SMART" id="SM00014">
    <property type="entry name" value="acidPPc"/>
    <property type="match status" value="1"/>
</dbReference>
<feature type="transmembrane region" description="Helical" evidence="1">
    <location>
        <begin position="130"/>
        <end position="147"/>
    </location>
</feature>
<evidence type="ECO:0000313" key="4">
    <source>
        <dbReference type="Proteomes" id="UP000034119"/>
    </source>
</evidence>
<feature type="transmembrane region" description="Helical" evidence="1">
    <location>
        <begin position="106"/>
        <end position="124"/>
    </location>
</feature>
<feature type="transmembrane region" description="Helical" evidence="1">
    <location>
        <begin position="6"/>
        <end position="28"/>
    </location>
</feature>
<dbReference type="Proteomes" id="UP000034119">
    <property type="component" value="Unassembled WGS sequence"/>
</dbReference>
<sequence length="154" mass="16770">MPVSDNLAIFLAEYLIYFSVLVIPYLLLKGKTHDLLRIAVSVIVAFTVSELIKYATAVPRPFVAGEFEPLISLSPWEFYGSFPSGHATFMGALAMALFFRDKAAGAVAFTAGLLVGWGRVLVGIHYPLDIAAGLVLGAVVSTFFKYVHDKSPIW</sequence>
<organism evidence="3 4">
    <name type="scientific">candidate division CPR1 bacterium GW2011_GWC1_49_13</name>
    <dbReference type="NCBI Taxonomy" id="1618342"/>
    <lineage>
        <taxon>Bacteria</taxon>
        <taxon>candidate division CPR1</taxon>
    </lineage>
</organism>
<accession>A0A0G1VI32</accession>
<keyword evidence="1" id="KW-1133">Transmembrane helix</keyword>
<dbReference type="STRING" id="1618342.UY40_C0002G0013"/>
<dbReference type="SUPFAM" id="SSF48317">
    <property type="entry name" value="Acid phosphatase/Vanadium-dependent haloperoxidase"/>
    <property type="match status" value="1"/>
</dbReference>
<proteinExistence type="predicted"/>
<dbReference type="AlphaFoldDB" id="A0A0G1VI32"/>
<comment type="caution">
    <text evidence="3">The sequence shown here is derived from an EMBL/GenBank/DDBJ whole genome shotgun (WGS) entry which is preliminary data.</text>
</comment>
<keyword evidence="1" id="KW-0472">Membrane</keyword>
<dbReference type="Pfam" id="PF01569">
    <property type="entry name" value="PAP2"/>
    <property type="match status" value="1"/>
</dbReference>
<feature type="transmembrane region" description="Helical" evidence="1">
    <location>
        <begin position="78"/>
        <end position="99"/>
    </location>
</feature>
<dbReference type="Gene3D" id="1.20.144.10">
    <property type="entry name" value="Phosphatidic acid phosphatase type 2/haloperoxidase"/>
    <property type="match status" value="1"/>
</dbReference>
<dbReference type="InterPro" id="IPR000326">
    <property type="entry name" value="PAP2/HPO"/>
</dbReference>
<evidence type="ECO:0000256" key="1">
    <source>
        <dbReference type="SAM" id="Phobius"/>
    </source>
</evidence>
<feature type="domain" description="Phosphatidic acid phosphatase type 2/haloperoxidase" evidence="2">
    <location>
        <begin position="35"/>
        <end position="145"/>
    </location>
</feature>
<reference evidence="3 4" key="1">
    <citation type="journal article" date="2015" name="Nature">
        <title>rRNA introns, odd ribosomes, and small enigmatic genomes across a large radiation of phyla.</title>
        <authorList>
            <person name="Brown C.T."/>
            <person name="Hug L.A."/>
            <person name="Thomas B.C."/>
            <person name="Sharon I."/>
            <person name="Castelle C.J."/>
            <person name="Singh A."/>
            <person name="Wilkins M.J."/>
            <person name="Williams K.H."/>
            <person name="Banfield J.F."/>
        </authorList>
    </citation>
    <scope>NUCLEOTIDE SEQUENCE [LARGE SCALE GENOMIC DNA]</scope>
</reference>
<dbReference type="PANTHER" id="PTHR14969">
    <property type="entry name" value="SPHINGOSINE-1-PHOSPHATE PHOSPHOHYDROLASE"/>
    <property type="match status" value="1"/>
</dbReference>